<keyword evidence="1" id="KW-1133">Transmembrane helix</keyword>
<dbReference type="OrthoDB" id="5334945at2"/>
<dbReference type="Proteomes" id="UP000002714">
    <property type="component" value="Chromosome"/>
</dbReference>
<keyword evidence="1" id="KW-0472">Membrane</keyword>
<dbReference type="EMBL" id="CP000153">
    <property type="protein sequence ID" value="ABB43908.1"/>
    <property type="molecule type" value="Genomic_DNA"/>
</dbReference>
<protein>
    <submittedName>
        <fullName evidence="2">Uncharacterized protein</fullName>
    </submittedName>
</protein>
<keyword evidence="3" id="KW-1185">Reference proteome</keyword>
<dbReference type="AlphaFoldDB" id="Q30SX3"/>
<dbReference type="RefSeq" id="WP_011372262.1">
    <property type="nucleotide sequence ID" value="NC_007575.1"/>
</dbReference>
<sequence>MKIQNPFEDGHIKNYILLYASVVVIMILFFIATTLFHDISNVDKKIFSEDKNTLHVDKRETNIEQNSSEKRFRLLERSY</sequence>
<gene>
    <name evidence="2" type="ordered locus">Suden_0629</name>
</gene>
<evidence type="ECO:0000313" key="2">
    <source>
        <dbReference type="EMBL" id="ABB43908.1"/>
    </source>
</evidence>
<accession>Q30SX3</accession>
<reference evidence="2 3" key="1">
    <citation type="journal article" date="2008" name="Appl. Environ. Microbiol.">
        <title>Genome of the epsilonproteobacterial chemolithoautotroph Sulfurimonas denitrificans.</title>
        <authorList>
            <person name="Sievert S.M."/>
            <person name="Scott K.M."/>
            <person name="Klotz M.G."/>
            <person name="Chain P.S.G."/>
            <person name="Hauser L.J."/>
            <person name="Hemp J."/>
            <person name="Huegler M."/>
            <person name="Land M."/>
            <person name="Lapidus A."/>
            <person name="Larimer F.W."/>
            <person name="Lucas S."/>
            <person name="Malfatti S.A."/>
            <person name="Meyer F."/>
            <person name="Paulsen I.T."/>
            <person name="Ren Q."/>
            <person name="Simon J."/>
            <person name="Bailey K."/>
            <person name="Diaz E."/>
            <person name="Fitzpatrick K.A."/>
            <person name="Glover B."/>
            <person name="Gwatney N."/>
            <person name="Korajkic A."/>
            <person name="Long A."/>
            <person name="Mobberley J.M."/>
            <person name="Pantry S.N."/>
            <person name="Pazder G."/>
            <person name="Peterson S."/>
            <person name="Quintanilla J.D."/>
            <person name="Sprinkle R."/>
            <person name="Stephens J."/>
            <person name="Thomas P."/>
            <person name="Vaughn R."/>
            <person name="Weber M.J."/>
            <person name="Wooten L.L."/>
        </authorList>
    </citation>
    <scope>NUCLEOTIDE SEQUENCE [LARGE SCALE GENOMIC DNA]</scope>
    <source>
        <strain evidence="3">ATCC 33889 / DSM 1251</strain>
    </source>
</reference>
<dbReference type="HOGENOM" id="CLU_2572580_0_0_7"/>
<proteinExistence type="predicted"/>
<dbReference type="KEGG" id="tdn:Suden_0629"/>
<keyword evidence="1" id="KW-0812">Transmembrane</keyword>
<name>Q30SX3_SULDN</name>
<organism evidence="2 3">
    <name type="scientific">Sulfurimonas denitrificans (strain ATCC 33889 / DSM 1251)</name>
    <name type="common">Thiomicrospira denitrificans (strain ATCC 33889 / DSM 1251)</name>
    <dbReference type="NCBI Taxonomy" id="326298"/>
    <lineage>
        <taxon>Bacteria</taxon>
        <taxon>Pseudomonadati</taxon>
        <taxon>Campylobacterota</taxon>
        <taxon>Epsilonproteobacteria</taxon>
        <taxon>Campylobacterales</taxon>
        <taxon>Sulfurimonadaceae</taxon>
        <taxon>Sulfurimonas</taxon>
    </lineage>
</organism>
<evidence type="ECO:0000256" key="1">
    <source>
        <dbReference type="SAM" id="Phobius"/>
    </source>
</evidence>
<feature type="transmembrane region" description="Helical" evidence="1">
    <location>
        <begin position="16"/>
        <end position="36"/>
    </location>
</feature>
<evidence type="ECO:0000313" key="3">
    <source>
        <dbReference type="Proteomes" id="UP000002714"/>
    </source>
</evidence>